<evidence type="ECO:0000313" key="2">
    <source>
        <dbReference type="Proteomes" id="UP000002457"/>
    </source>
</evidence>
<dbReference type="Gene3D" id="3.10.450.50">
    <property type="match status" value="1"/>
</dbReference>
<dbReference type="GeneID" id="7271627"/>
<dbReference type="EMBL" id="CP001338">
    <property type="protein sequence ID" value="ACL17735.1"/>
    <property type="molecule type" value="Genomic_DNA"/>
</dbReference>
<dbReference type="InterPro" id="IPR032710">
    <property type="entry name" value="NTF2-like_dom_sf"/>
</dbReference>
<name>B8GEN4_METPE</name>
<dbReference type="eggNOG" id="arCOG14938">
    <property type="taxonomic scope" value="Archaea"/>
</dbReference>
<dbReference type="SUPFAM" id="SSF54427">
    <property type="entry name" value="NTF2-like"/>
    <property type="match status" value="1"/>
</dbReference>
<proteinExistence type="predicted"/>
<dbReference type="KEGG" id="mpl:Mpal_2458"/>
<evidence type="ECO:0008006" key="3">
    <source>
        <dbReference type="Google" id="ProtNLM"/>
    </source>
</evidence>
<evidence type="ECO:0000313" key="1">
    <source>
        <dbReference type="EMBL" id="ACL17735.1"/>
    </source>
</evidence>
<dbReference type="RefSeq" id="WP_012619054.1">
    <property type="nucleotide sequence ID" value="NC_011832.1"/>
</dbReference>
<gene>
    <name evidence="1" type="ordered locus">Mpal_2458</name>
</gene>
<sequence>MEIQQRSEDVIATIRAMNRCWTEGWHEDEFRQYLHSDVVAIVPTTPGRLEGQDAYVAGWRGFCEAAEILV</sequence>
<dbReference type="OrthoDB" id="380015at2157"/>
<organism evidence="1 2">
    <name type="scientific">Methanosphaerula palustris (strain ATCC BAA-1556 / DSM 19958 / E1-9c)</name>
    <dbReference type="NCBI Taxonomy" id="521011"/>
    <lineage>
        <taxon>Archaea</taxon>
        <taxon>Methanobacteriati</taxon>
        <taxon>Methanobacteriota</taxon>
        <taxon>Stenosarchaea group</taxon>
        <taxon>Methanomicrobia</taxon>
        <taxon>Methanomicrobiales</taxon>
        <taxon>Methanoregulaceae</taxon>
        <taxon>Methanosphaerula</taxon>
    </lineage>
</organism>
<dbReference type="Proteomes" id="UP000002457">
    <property type="component" value="Chromosome"/>
</dbReference>
<reference evidence="1 2" key="1">
    <citation type="journal article" date="2015" name="Genome Announc.">
        <title>Complete Genome Sequence of Methanosphaerula palustris E1-9CT, a Hydrogenotrophic Methanogen Isolated from a Minerotrophic Fen Peatland.</title>
        <authorList>
            <person name="Cadillo-Quiroz H."/>
            <person name="Browne P."/>
            <person name="Kyrpides N."/>
            <person name="Woyke T."/>
            <person name="Goodwin L."/>
            <person name="Detter C."/>
            <person name="Yavitt J.B."/>
            <person name="Zinder S.H."/>
        </authorList>
    </citation>
    <scope>NUCLEOTIDE SEQUENCE [LARGE SCALE GENOMIC DNA]</scope>
    <source>
        <strain evidence="2">ATCC BAA-1556 / DSM 19958 / E1-9c</strain>
    </source>
</reference>
<protein>
    <recommendedName>
        <fullName evidence="3">SnoaL-like domain-containing protein</fullName>
    </recommendedName>
</protein>
<accession>B8GEN4</accession>
<keyword evidence="2" id="KW-1185">Reference proteome</keyword>
<dbReference type="AlphaFoldDB" id="B8GEN4"/>
<dbReference type="HOGENOM" id="CLU_2748230_0_0_2"/>